<gene>
    <name evidence="1" type="ORF">SAMN04490239_1353</name>
</gene>
<dbReference type="AlphaFoldDB" id="A0A1H4LLK5"/>
<evidence type="ECO:0000313" key="2">
    <source>
        <dbReference type="Proteomes" id="UP000183561"/>
    </source>
</evidence>
<sequence length="32" mass="3385">MIGAVVLYFVDEDGGRITVADPAPEPPDTTTH</sequence>
<reference evidence="2" key="1">
    <citation type="submission" date="2016-10" db="EMBL/GenBank/DDBJ databases">
        <authorList>
            <person name="Varghese N."/>
            <person name="Submissions S."/>
        </authorList>
    </citation>
    <scope>NUCLEOTIDE SEQUENCE [LARGE SCALE GENOMIC DNA]</scope>
    <source>
        <strain evidence="2">DSM 44498</strain>
    </source>
</reference>
<name>A0A1H4LLK5_9NOCA</name>
<accession>A0A1H4LLK5</accession>
<organism evidence="1 2">
    <name type="scientific">Rhodococcus koreensis</name>
    <dbReference type="NCBI Taxonomy" id="99653"/>
    <lineage>
        <taxon>Bacteria</taxon>
        <taxon>Bacillati</taxon>
        <taxon>Actinomycetota</taxon>
        <taxon>Actinomycetes</taxon>
        <taxon>Mycobacteriales</taxon>
        <taxon>Nocardiaceae</taxon>
        <taxon>Rhodococcus</taxon>
    </lineage>
</organism>
<protein>
    <submittedName>
        <fullName evidence="1">Uncharacterized protein</fullName>
    </submittedName>
</protein>
<proteinExistence type="predicted"/>
<keyword evidence="2" id="KW-1185">Reference proteome</keyword>
<evidence type="ECO:0000313" key="1">
    <source>
        <dbReference type="EMBL" id="SEB71514.1"/>
    </source>
</evidence>
<dbReference type="Proteomes" id="UP000183561">
    <property type="component" value="Unassembled WGS sequence"/>
</dbReference>
<dbReference type="EMBL" id="FNSV01000005">
    <property type="protein sequence ID" value="SEB71514.1"/>
    <property type="molecule type" value="Genomic_DNA"/>
</dbReference>